<sequence>MRKGITFKRALNQPWDGIRDKVQATVQATAAGNQQNGNQCVIRGQSISKAILDKDLGDKLFSWWDQSSWTSHEDSDLDAGKKEVWKTSCSEVGSEMSIPGEGDSSEWSQLPGQFKSGRAATVWKKKKRRSPHIGSPSYLQTSMAPKDLYWDYSATLPPMMAPVLSLVLKY</sequence>
<reference evidence="1" key="1">
    <citation type="journal article" date="2022" name="bioRxiv">
        <title>Sequencing and chromosome-scale assembly of the giantPleurodeles waltlgenome.</title>
        <authorList>
            <person name="Brown T."/>
            <person name="Elewa A."/>
            <person name="Iarovenko S."/>
            <person name="Subramanian E."/>
            <person name="Araus A.J."/>
            <person name="Petzold A."/>
            <person name="Susuki M."/>
            <person name="Suzuki K.-i.T."/>
            <person name="Hayashi T."/>
            <person name="Toyoda A."/>
            <person name="Oliveira C."/>
            <person name="Osipova E."/>
            <person name="Leigh N.D."/>
            <person name="Simon A."/>
            <person name="Yun M.H."/>
        </authorList>
    </citation>
    <scope>NUCLEOTIDE SEQUENCE</scope>
    <source>
        <strain evidence="1">20211129_DDA</strain>
        <tissue evidence="1">Liver</tissue>
    </source>
</reference>
<organism evidence="1 2">
    <name type="scientific">Pleurodeles waltl</name>
    <name type="common">Iberian ribbed newt</name>
    <dbReference type="NCBI Taxonomy" id="8319"/>
    <lineage>
        <taxon>Eukaryota</taxon>
        <taxon>Metazoa</taxon>
        <taxon>Chordata</taxon>
        <taxon>Craniata</taxon>
        <taxon>Vertebrata</taxon>
        <taxon>Euteleostomi</taxon>
        <taxon>Amphibia</taxon>
        <taxon>Batrachia</taxon>
        <taxon>Caudata</taxon>
        <taxon>Salamandroidea</taxon>
        <taxon>Salamandridae</taxon>
        <taxon>Pleurodelinae</taxon>
        <taxon>Pleurodeles</taxon>
    </lineage>
</organism>
<keyword evidence="2" id="KW-1185">Reference proteome</keyword>
<evidence type="ECO:0000313" key="1">
    <source>
        <dbReference type="EMBL" id="KAJ1164295.1"/>
    </source>
</evidence>
<comment type="caution">
    <text evidence="1">The sequence shown here is derived from an EMBL/GenBank/DDBJ whole genome shotgun (WGS) entry which is preliminary data.</text>
</comment>
<name>A0AAV7SJS4_PLEWA</name>
<proteinExistence type="predicted"/>
<dbReference type="EMBL" id="JANPWB010000008">
    <property type="protein sequence ID" value="KAJ1164295.1"/>
    <property type="molecule type" value="Genomic_DNA"/>
</dbReference>
<dbReference type="Proteomes" id="UP001066276">
    <property type="component" value="Chromosome 4_2"/>
</dbReference>
<gene>
    <name evidence="1" type="ORF">NDU88_004740</name>
</gene>
<evidence type="ECO:0000313" key="2">
    <source>
        <dbReference type="Proteomes" id="UP001066276"/>
    </source>
</evidence>
<accession>A0AAV7SJS4</accession>
<protein>
    <submittedName>
        <fullName evidence="1">Uncharacterized protein</fullName>
    </submittedName>
</protein>
<dbReference type="AlphaFoldDB" id="A0AAV7SJS4"/>